<feature type="transmembrane region" description="Helical" evidence="1">
    <location>
        <begin position="12"/>
        <end position="35"/>
    </location>
</feature>
<keyword evidence="1" id="KW-1133">Transmembrane helix</keyword>
<evidence type="ECO:0000256" key="1">
    <source>
        <dbReference type="SAM" id="Phobius"/>
    </source>
</evidence>
<evidence type="ECO:0000313" key="3">
    <source>
        <dbReference type="Proteomes" id="UP000321793"/>
    </source>
</evidence>
<comment type="caution">
    <text evidence="2">The sequence shown here is derived from an EMBL/GenBank/DDBJ whole genome shotgun (WGS) entry which is preliminary data.</text>
</comment>
<accession>A0A512T0Q2</accession>
<sequence>MDNWGVRARRAWPFVAMGLAVALWWPAGFAGRASWMHLSLMQTENGIVPLSGGELFLGSLVGAAVVSALVAAPLARLVIAGVLTGAAWLLTEADVVFAQGERGVLAALVGLGLLLGLVVGSQSMRGVLPAATLLAMLAGLTPATWPRALLLAAAVALPFWSATAERAAPTAIAVARVVATWLVSVVFSMSLWAGFASLEVGGLADPRSAAPDIARGFVTFLWERGLEIVRTAPQVDSPWFWGAIVVAVGLVMVANTLRRRTAQTPA</sequence>
<proteinExistence type="predicted"/>
<reference evidence="2 3" key="1">
    <citation type="submission" date="2019-07" db="EMBL/GenBank/DDBJ databases">
        <title>Whole genome shotgun sequence of Knoellia locipacati NBRC 109775.</title>
        <authorList>
            <person name="Hosoyama A."/>
            <person name="Uohara A."/>
            <person name="Ohji S."/>
            <person name="Ichikawa N."/>
        </authorList>
    </citation>
    <scope>NUCLEOTIDE SEQUENCE [LARGE SCALE GENOMIC DNA]</scope>
    <source>
        <strain evidence="2 3">NBRC 109775</strain>
    </source>
</reference>
<keyword evidence="3" id="KW-1185">Reference proteome</keyword>
<dbReference type="RefSeq" id="WP_147064273.1">
    <property type="nucleotide sequence ID" value="NZ_BAABDN010000001.1"/>
</dbReference>
<protein>
    <submittedName>
        <fullName evidence="2">Uncharacterized protein</fullName>
    </submittedName>
</protein>
<gene>
    <name evidence="2" type="ORF">KLO01_17970</name>
</gene>
<dbReference type="OrthoDB" id="4843479at2"/>
<feature type="transmembrane region" description="Helical" evidence="1">
    <location>
        <begin position="174"/>
        <end position="195"/>
    </location>
</feature>
<evidence type="ECO:0000313" key="2">
    <source>
        <dbReference type="EMBL" id="GEQ13750.1"/>
    </source>
</evidence>
<feature type="transmembrane region" description="Helical" evidence="1">
    <location>
        <begin position="104"/>
        <end position="124"/>
    </location>
</feature>
<feature type="transmembrane region" description="Helical" evidence="1">
    <location>
        <begin position="77"/>
        <end position="97"/>
    </location>
</feature>
<organism evidence="2 3">
    <name type="scientific">Knoellia locipacati</name>
    <dbReference type="NCBI Taxonomy" id="882824"/>
    <lineage>
        <taxon>Bacteria</taxon>
        <taxon>Bacillati</taxon>
        <taxon>Actinomycetota</taxon>
        <taxon>Actinomycetes</taxon>
        <taxon>Micrococcales</taxon>
        <taxon>Intrasporangiaceae</taxon>
        <taxon>Knoellia</taxon>
    </lineage>
</organism>
<feature type="transmembrane region" description="Helical" evidence="1">
    <location>
        <begin position="144"/>
        <end position="162"/>
    </location>
</feature>
<name>A0A512T0Q2_9MICO</name>
<dbReference type="AlphaFoldDB" id="A0A512T0Q2"/>
<dbReference type="Proteomes" id="UP000321793">
    <property type="component" value="Unassembled WGS sequence"/>
</dbReference>
<feature type="transmembrane region" description="Helical" evidence="1">
    <location>
        <begin position="239"/>
        <end position="257"/>
    </location>
</feature>
<dbReference type="EMBL" id="BKBA01000008">
    <property type="protein sequence ID" value="GEQ13750.1"/>
    <property type="molecule type" value="Genomic_DNA"/>
</dbReference>
<keyword evidence="1" id="KW-0472">Membrane</keyword>
<keyword evidence="1" id="KW-0812">Transmembrane</keyword>